<keyword evidence="4" id="KW-1185">Reference proteome</keyword>
<dbReference type="EMBL" id="JADMKS010000008">
    <property type="protein sequence ID" value="MBF6638620.1"/>
    <property type="molecule type" value="Genomic_DNA"/>
</dbReference>
<dbReference type="Proteomes" id="UP000705283">
    <property type="component" value="Unassembled WGS sequence"/>
</dbReference>
<dbReference type="RefSeq" id="WP_072156420.1">
    <property type="nucleotide sequence ID" value="NZ_CBCSCF010000001.1"/>
</dbReference>
<evidence type="ECO:0000313" key="5">
    <source>
        <dbReference type="Proteomes" id="UP000705283"/>
    </source>
</evidence>
<evidence type="ECO:0000313" key="4">
    <source>
        <dbReference type="Proteomes" id="UP000192722"/>
    </source>
</evidence>
<keyword evidence="1" id="KW-1133">Transmembrane helix</keyword>
<dbReference type="InterPro" id="IPR019629">
    <property type="entry name" value="Uncharacterised_HI1736/YgjV"/>
</dbReference>
<feature type="transmembrane region" description="Helical" evidence="1">
    <location>
        <begin position="31"/>
        <end position="61"/>
    </location>
</feature>
<dbReference type="Pfam" id="PF10688">
    <property type="entry name" value="Imp-YgjV"/>
    <property type="match status" value="1"/>
</dbReference>
<proteinExistence type="predicted"/>
<protein>
    <submittedName>
        <fullName evidence="2">YgjV family protein</fullName>
    </submittedName>
</protein>
<reference evidence="3 4" key="2">
    <citation type="journal article" date="2017" name="Int. J. Syst. Evol. Microbiol.">
        <title>Rouxiella badensis sp. nov. and Rouxiella silvae sp. nov. isolated from peat bog soil in Germany and emendation of the genus description.</title>
        <authorList>
            <person name="Le Fleche-Mateos A."/>
            <person name="Kugler J.H."/>
            <person name="Hansen S.H."/>
            <person name="Syldatk C."/>
            <person name="Hausmann R."/>
            <person name="Lomprez F."/>
            <person name="Vandenbogaert M."/>
            <person name="Manuguerra J.C."/>
            <person name="Grimont P.A."/>
        </authorList>
    </citation>
    <scope>NUCLEOTIDE SEQUENCE [LARGE SCALE GENOMIC DNA]</scope>
    <source>
        <strain evidence="3 4">213</strain>
    </source>
</reference>
<dbReference type="Proteomes" id="UP000192722">
    <property type="component" value="Unassembled WGS sequence"/>
</dbReference>
<dbReference type="EMBL" id="MRWD01000033">
    <property type="protein sequence ID" value="ORJ20610.1"/>
    <property type="molecule type" value="Genomic_DNA"/>
</dbReference>
<reference evidence="2" key="3">
    <citation type="submission" date="2020-11" db="EMBL/GenBank/DDBJ databases">
        <authorList>
            <person name="Lee S.D."/>
        </authorList>
    </citation>
    <scope>NUCLEOTIDE SEQUENCE</scope>
    <source>
        <strain evidence="2">SAP-2</strain>
    </source>
</reference>
<evidence type="ECO:0000313" key="3">
    <source>
        <dbReference type="EMBL" id="ORJ20610.1"/>
    </source>
</evidence>
<dbReference type="AlphaFoldDB" id="A0AA40X4Z7"/>
<comment type="caution">
    <text evidence="2">The sequence shown here is derived from an EMBL/GenBank/DDBJ whole genome shotgun (WGS) entry which is preliminary data.</text>
</comment>
<name>A0AA40X4Z7_9GAMM</name>
<organism evidence="2 5">
    <name type="scientific">Rouxiella silvae</name>
    <dbReference type="NCBI Taxonomy" id="1646373"/>
    <lineage>
        <taxon>Bacteria</taxon>
        <taxon>Pseudomonadati</taxon>
        <taxon>Pseudomonadota</taxon>
        <taxon>Gammaproteobacteria</taxon>
        <taxon>Enterobacterales</taxon>
        <taxon>Yersiniaceae</taxon>
        <taxon>Rouxiella</taxon>
    </lineage>
</organism>
<evidence type="ECO:0000313" key="2">
    <source>
        <dbReference type="EMBL" id="MBF6638620.1"/>
    </source>
</evidence>
<accession>A0AA40X4Z7</accession>
<keyword evidence="1" id="KW-0472">Membrane</keyword>
<gene>
    <name evidence="3" type="ORF">BS639_14250</name>
    <name evidence="2" type="ORF">ITX54_18290</name>
</gene>
<reference evidence="3" key="1">
    <citation type="submission" date="2016-12" db="EMBL/GenBank/DDBJ databases">
        <authorList>
            <person name="Le Fleche-Mateos A."/>
        </authorList>
    </citation>
    <scope>NUCLEOTIDE SEQUENCE</scope>
    <source>
        <strain evidence="3">213</strain>
    </source>
</reference>
<reference evidence="2" key="4">
    <citation type="submission" date="2022-09" db="EMBL/GenBank/DDBJ databases">
        <title>Rouxiella aceris sp. nov., isolated from tree sap and emended description of the genus Rhouxiella.</title>
        <authorList>
            <person name="Kim I.S."/>
        </authorList>
    </citation>
    <scope>NUCLEOTIDE SEQUENCE</scope>
    <source>
        <strain evidence="2">SAP-2</strain>
    </source>
</reference>
<keyword evidence="1" id="KW-0812">Transmembrane</keyword>
<evidence type="ECO:0000256" key="1">
    <source>
        <dbReference type="SAM" id="Phobius"/>
    </source>
</evidence>
<feature type="transmembrane region" description="Helical" evidence="1">
    <location>
        <begin position="73"/>
        <end position="90"/>
    </location>
</feature>
<sequence>MTPFLLSQLIAGVSFVLDVSAFHFSRKKTLLLLALSTFLLSIHFSLLSQPASAALMLLAACRYVTAIFSTRQALCWMFLALSILCCLWVWQGPKDLFPLIGSLFVTYAAFQKHPSRMRIFTVLGSGFWVVNNILSASPVATLMELAFLSSTLLSYFRNKRALAKESL</sequence>
<feature type="transmembrane region" description="Helical" evidence="1">
    <location>
        <begin position="133"/>
        <end position="156"/>
    </location>
</feature>